<organism evidence="2 3">
    <name type="scientific">Amycolatopsis suaedae</name>
    <dbReference type="NCBI Taxonomy" id="2510978"/>
    <lineage>
        <taxon>Bacteria</taxon>
        <taxon>Bacillati</taxon>
        <taxon>Actinomycetota</taxon>
        <taxon>Actinomycetes</taxon>
        <taxon>Pseudonocardiales</taxon>
        <taxon>Pseudonocardiaceae</taxon>
        <taxon>Amycolatopsis</taxon>
    </lineage>
</organism>
<evidence type="ECO:0000313" key="3">
    <source>
        <dbReference type="Proteomes" id="UP000292003"/>
    </source>
</evidence>
<sequence length="666" mass="73298">MDSGENRTRTTRNIYQLPRSPVFLVERENLQNRMDQAWSRRGPSSGLAVLTGMGGVGKTTQALAWIRRHSNDFPDVQLYASLGGSSELPADPNDVLQAFLLSLGSQPEQIPSNLAQRAASFRAATLGQQVAVLLDDAVSAAQVTPLLPAGRDSMAIVTSRRRLTSLGTEAAVYIPVPVLDNAQAWELFTRGVGDERVTAERDAAASIVEACGGLPLALSLAAARLRGRPRRPLSREAMTYRRDAGSTGDRLPDVRTVLDQSYEELSSTAARLYLTCGVHPAPAVSVDALAAAGDTRLSDVDDDIDELIEANLLDDLDDGRVVQHDLLHHDAQVRAATTVAYEERATILRRFLAWYLERATAADQFVHPYRDRLAPVRPGRQARAGLSDRTSAVRWWLSDLSTVLALFTEAVRHRWDEEVWQLGEAAWGFFLHHRGYHRWLPVFEAAAEAAARCGNQVAEARLRSQLGFAFAKLRRFDEAARENNTALWLGRQAEHEPTQATALAQLGRVARGRKDWATALNLYREAALLQERLGIPRGVALCRRRAGEVLIRLGRLDEAEAELAAAAQAMADLGDRAQHARAMVALARLRHRNGHTGDALDLLHNALQAMRELRSPYYTAEVLTALADIEAAHGHDEQARRHLTEAHDLYVQLGDPRVGDLDTSPS</sequence>
<evidence type="ECO:0000313" key="2">
    <source>
        <dbReference type="EMBL" id="RZQ64625.1"/>
    </source>
</evidence>
<gene>
    <name evidence="2" type="ORF">EWH70_06930</name>
</gene>
<dbReference type="PANTHER" id="PTHR47691">
    <property type="entry name" value="REGULATOR-RELATED"/>
    <property type="match status" value="1"/>
</dbReference>
<reference evidence="2 3" key="1">
    <citation type="submission" date="2019-02" db="EMBL/GenBank/DDBJ databases">
        <title>Draft genome sequence of Amycolatopsis sp. 8-3EHSu isolated from roots of Suaeda maritima.</title>
        <authorList>
            <person name="Duangmal K."/>
            <person name="Chantavorakit T."/>
        </authorList>
    </citation>
    <scope>NUCLEOTIDE SEQUENCE [LARGE SCALE GENOMIC DNA]</scope>
    <source>
        <strain evidence="2 3">8-3EHSu</strain>
    </source>
</reference>
<protein>
    <submittedName>
        <fullName evidence="2">Tetratricopeptide repeat protein</fullName>
    </submittedName>
</protein>
<dbReference type="PANTHER" id="PTHR47691:SF3">
    <property type="entry name" value="HTH-TYPE TRANSCRIPTIONAL REGULATOR RV0890C-RELATED"/>
    <property type="match status" value="1"/>
</dbReference>
<proteinExistence type="predicted"/>
<dbReference type="Gene3D" id="3.40.50.300">
    <property type="entry name" value="P-loop containing nucleotide triphosphate hydrolases"/>
    <property type="match status" value="1"/>
</dbReference>
<dbReference type="AlphaFoldDB" id="A0A4V2EMC9"/>
<name>A0A4V2EMC9_9PSEU</name>
<dbReference type="Pfam" id="PF00931">
    <property type="entry name" value="NB-ARC"/>
    <property type="match status" value="1"/>
</dbReference>
<keyword evidence="3" id="KW-1185">Reference proteome</keyword>
<dbReference type="PRINTS" id="PR00364">
    <property type="entry name" value="DISEASERSIST"/>
</dbReference>
<dbReference type="InterPro" id="IPR011990">
    <property type="entry name" value="TPR-like_helical_dom_sf"/>
</dbReference>
<feature type="domain" description="NB-ARC" evidence="1">
    <location>
        <begin position="42"/>
        <end position="196"/>
    </location>
</feature>
<dbReference type="Proteomes" id="UP000292003">
    <property type="component" value="Unassembled WGS sequence"/>
</dbReference>
<comment type="caution">
    <text evidence="2">The sequence shown here is derived from an EMBL/GenBank/DDBJ whole genome shotgun (WGS) entry which is preliminary data.</text>
</comment>
<dbReference type="EMBL" id="SFCC01000003">
    <property type="protein sequence ID" value="RZQ64625.1"/>
    <property type="molecule type" value="Genomic_DNA"/>
</dbReference>
<dbReference type="InterPro" id="IPR002182">
    <property type="entry name" value="NB-ARC"/>
</dbReference>
<dbReference type="Gene3D" id="1.10.8.430">
    <property type="entry name" value="Helical domain of apoptotic protease-activating factors"/>
    <property type="match status" value="1"/>
</dbReference>
<dbReference type="Gene3D" id="1.25.40.10">
    <property type="entry name" value="Tetratricopeptide repeat domain"/>
    <property type="match status" value="1"/>
</dbReference>
<dbReference type="InterPro" id="IPR042197">
    <property type="entry name" value="Apaf_helical"/>
</dbReference>
<dbReference type="OrthoDB" id="3311584at2"/>
<dbReference type="SUPFAM" id="SSF52540">
    <property type="entry name" value="P-loop containing nucleoside triphosphate hydrolases"/>
    <property type="match status" value="1"/>
</dbReference>
<dbReference type="InterPro" id="IPR027417">
    <property type="entry name" value="P-loop_NTPase"/>
</dbReference>
<accession>A0A4V2EMC9</accession>
<dbReference type="SUPFAM" id="SSF48452">
    <property type="entry name" value="TPR-like"/>
    <property type="match status" value="1"/>
</dbReference>
<dbReference type="GO" id="GO:0043531">
    <property type="term" value="F:ADP binding"/>
    <property type="evidence" value="ECO:0007669"/>
    <property type="project" value="InterPro"/>
</dbReference>
<evidence type="ECO:0000259" key="1">
    <source>
        <dbReference type="Pfam" id="PF00931"/>
    </source>
</evidence>
<dbReference type="RefSeq" id="WP_130474424.1">
    <property type="nucleotide sequence ID" value="NZ_SFCC01000003.1"/>
</dbReference>